<organism evidence="2 3">
    <name type="scientific">Stephania cephalantha</name>
    <dbReference type="NCBI Taxonomy" id="152367"/>
    <lineage>
        <taxon>Eukaryota</taxon>
        <taxon>Viridiplantae</taxon>
        <taxon>Streptophyta</taxon>
        <taxon>Embryophyta</taxon>
        <taxon>Tracheophyta</taxon>
        <taxon>Spermatophyta</taxon>
        <taxon>Magnoliopsida</taxon>
        <taxon>Ranunculales</taxon>
        <taxon>Menispermaceae</taxon>
        <taxon>Menispermoideae</taxon>
        <taxon>Cissampelideae</taxon>
        <taxon>Stephania</taxon>
    </lineage>
</organism>
<comment type="caution">
    <text evidence="2">The sequence shown here is derived from an EMBL/GenBank/DDBJ whole genome shotgun (WGS) entry which is preliminary data.</text>
</comment>
<feature type="region of interest" description="Disordered" evidence="1">
    <location>
        <begin position="326"/>
        <end position="345"/>
    </location>
</feature>
<feature type="compositionally biased region" description="Basic and acidic residues" evidence="1">
    <location>
        <begin position="400"/>
        <end position="414"/>
    </location>
</feature>
<evidence type="ECO:0000313" key="2">
    <source>
        <dbReference type="EMBL" id="KAK9094179.1"/>
    </source>
</evidence>
<dbReference type="EMBL" id="JBBNAG010000011">
    <property type="protein sequence ID" value="KAK9094179.1"/>
    <property type="molecule type" value="Genomic_DNA"/>
</dbReference>
<keyword evidence="3" id="KW-1185">Reference proteome</keyword>
<accession>A0AAP0ESJ2</accession>
<sequence length="414" mass="45849">MIGEMFGGLIGVAKNTYERTDLTKVFLKVKGDAHNFYPVINSIPCWGQTTTIRVNRLEMVTKPEMLIGDGEVEHWLSEVGRNRVETPDTRAPDNAATGPPYTHVSDNENTREMECQSTNPTIGAYLQMSFGAVFMGDQWQENDHSTNILRSQGRGKDIVVDVTPLLAETTWEQGEPSGGVGLWALGKTNAKRVEAQTNRAQVFTGNTQKPNYMISSWDDGFVADLLAIASKYDISPAQLKKSSISNPGIEVNTSGQAYQRLDEETNPVHDEGDNRCETTLRAGNQTNSDFLDELDVVAQGYDGPTVNIQEGSWLIGVEDSLIPIEEHPTQGNDGLLRREETEGQSDNGVETVIIDEYNGDPERCRGSTRSSEIEETESDWGDAQNLDMDVEEWNGGRIADTFDHDITNPRDQNI</sequence>
<reference evidence="2 3" key="1">
    <citation type="submission" date="2024-01" db="EMBL/GenBank/DDBJ databases">
        <title>Genome assemblies of Stephania.</title>
        <authorList>
            <person name="Yang L."/>
        </authorList>
    </citation>
    <scope>NUCLEOTIDE SEQUENCE [LARGE SCALE GENOMIC DNA]</scope>
    <source>
        <strain evidence="2">JXDWG</strain>
        <tissue evidence="2">Leaf</tissue>
    </source>
</reference>
<gene>
    <name evidence="2" type="ORF">Scep_025648</name>
</gene>
<feature type="region of interest" description="Disordered" evidence="1">
    <location>
        <begin position="358"/>
        <end position="414"/>
    </location>
</feature>
<feature type="region of interest" description="Disordered" evidence="1">
    <location>
        <begin position="85"/>
        <end position="110"/>
    </location>
</feature>
<evidence type="ECO:0000313" key="3">
    <source>
        <dbReference type="Proteomes" id="UP001419268"/>
    </source>
</evidence>
<dbReference type="Proteomes" id="UP001419268">
    <property type="component" value="Unassembled WGS sequence"/>
</dbReference>
<proteinExistence type="predicted"/>
<protein>
    <submittedName>
        <fullName evidence="2">Uncharacterized protein</fullName>
    </submittedName>
</protein>
<name>A0AAP0ESJ2_9MAGN</name>
<dbReference type="AlphaFoldDB" id="A0AAP0ESJ2"/>
<evidence type="ECO:0000256" key="1">
    <source>
        <dbReference type="SAM" id="MobiDB-lite"/>
    </source>
</evidence>